<name>A0A383BVK1_9ZZZZ</name>
<gene>
    <name evidence="2" type="ORF">METZ01_LOCUS476753</name>
</gene>
<dbReference type="GO" id="GO:0006044">
    <property type="term" value="P:N-acetylglucosamine metabolic process"/>
    <property type="evidence" value="ECO:0007669"/>
    <property type="project" value="InterPro"/>
</dbReference>
<organism evidence="2">
    <name type="scientific">marine metagenome</name>
    <dbReference type="NCBI Taxonomy" id="408172"/>
    <lineage>
        <taxon>unclassified sequences</taxon>
        <taxon>metagenomes</taxon>
        <taxon>ecological metagenomes</taxon>
    </lineage>
</organism>
<feature type="domain" description="Glucosamine/galactosamine-6-phosphate isomerase" evidence="1">
    <location>
        <begin position="19"/>
        <end position="156"/>
    </location>
</feature>
<evidence type="ECO:0000313" key="2">
    <source>
        <dbReference type="EMBL" id="SVE23899.1"/>
    </source>
</evidence>
<dbReference type="EMBL" id="UINC01203579">
    <property type="protein sequence ID" value="SVE23899.1"/>
    <property type="molecule type" value="Genomic_DNA"/>
</dbReference>
<dbReference type="GO" id="GO:0004342">
    <property type="term" value="F:glucosamine-6-phosphate deaminase activity"/>
    <property type="evidence" value="ECO:0007669"/>
    <property type="project" value="InterPro"/>
</dbReference>
<dbReference type="PANTHER" id="PTHR42892">
    <property type="entry name" value="GLUCOSAMINE-6-PHOSPHATE DEAMINASE-LIKE PROTEIN BT_0258-RELATED"/>
    <property type="match status" value="1"/>
</dbReference>
<protein>
    <recommendedName>
        <fullName evidence="1">Glucosamine/galactosamine-6-phosphate isomerase domain-containing protein</fullName>
    </recommendedName>
</protein>
<dbReference type="CDD" id="cd01399">
    <property type="entry name" value="GlcN6P_deaminase"/>
    <property type="match status" value="1"/>
</dbReference>
<dbReference type="AlphaFoldDB" id="A0A383BVK1"/>
<dbReference type="InterPro" id="IPR037171">
    <property type="entry name" value="NagB/RpiA_transferase-like"/>
</dbReference>
<dbReference type="InterPro" id="IPR052960">
    <property type="entry name" value="GlcN6P_deaminase-like"/>
</dbReference>
<sequence>MTTEAEQFERISTQIYQNSSKAAKEVAGEIADLIRTRNKAGKKTILGLATGSTPLPVYTELVRLHREENLSFMEVVTFNLDEYYGLSTDHPESYYQFMWQRLFSKVDIPKNQVHLPSGTVERSKVYKFCASYEEEIEKLGGLDYQILGIGRTGHIGFNEPGSTRDSKTRLVSLDTLTRRDAARDFLGEAN</sequence>
<dbReference type="PANTHER" id="PTHR42892:SF1">
    <property type="entry name" value="GLUCOSAMINE-6-PHOSPHATE ISOMERASE"/>
    <property type="match status" value="1"/>
</dbReference>
<dbReference type="InterPro" id="IPR006148">
    <property type="entry name" value="Glc/Gal-6P_isomerase"/>
</dbReference>
<feature type="non-terminal residue" evidence="2">
    <location>
        <position position="190"/>
    </location>
</feature>
<evidence type="ECO:0000259" key="1">
    <source>
        <dbReference type="Pfam" id="PF01182"/>
    </source>
</evidence>
<dbReference type="GO" id="GO:0005975">
    <property type="term" value="P:carbohydrate metabolic process"/>
    <property type="evidence" value="ECO:0007669"/>
    <property type="project" value="InterPro"/>
</dbReference>
<dbReference type="InterPro" id="IPR004547">
    <property type="entry name" value="Glucosamine6P_isomerase"/>
</dbReference>
<proteinExistence type="predicted"/>
<dbReference type="Pfam" id="PF01182">
    <property type="entry name" value="Glucosamine_iso"/>
    <property type="match status" value="1"/>
</dbReference>
<reference evidence="2" key="1">
    <citation type="submission" date="2018-05" db="EMBL/GenBank/DDBJ databases">
        <authorList>
            <person name="Lanie J.A."/>
            <person name="Ng W.-L."/>
            <person name="Kazmierczak K.M."/>
            <person name="Andrzejewski T.M."/>
            <person name="Davidsen T.M."/>
            <person name="Wayne K.J."/>
            <person name="Tettelin H."/>
            <person name="Glass J.I."/>
            <person name="Rusch D."/>
            <person name="Podicherti R."/>
            <person name="Tsui H.-C.T."/>
            <person name="Winkler M.E."/>
        </authorList>
    </citation>
    <scope>NUCLEOTIDE SEQUENCE</scope>
</reference>
<dbReference type="SUPFAM" id="SSF100950">
    <property type="entry name" value="NagB/RpiA/CoA transferase-like"/>
    <property type="match status" value="1"/>
</dbReference>
<accession>A0A383BVK1</accession>
<dbReference type="Gene3D" id="3.40.50.1360">
    <property type="match status" value="1"/>
</dbReference>